<evidence type="ECO:0000313" key="2">
    <source>
        <dbReference type="Proteomes" id="UP000182654"/>
    </source>
</evidence>
<proteinExistence type="predicted"/>
<protein>
    <submittedName>
        <fullName evidence="1">Uncharacterized protein</fullName>
    </submittedName>
</protein>
<sequence>MPSIHSSSTPSSLQGAHQALHVRTLDNVLHKTGMRFTIQLHDYQGAQKIFDELARSKDIGVKQQSDVYDLNDFGGGFGMYNTLHFSFKPDARDGTFSLALQMRISDFHREFQQKLDEAGIRNYAPSE</sequence>
<evidence type="ECO:0000313" key="1">
    <source>
        <dbReference type="EMBL" id="SDO55156.1"/>
    </source>
</evidence>
<reference evidence="1 2" key="1">
    <citation type="submission" date="2016-10" db="EMBL/GenBank/DDBJ databases">
        <authorList>
            <person name="Varghese N."/>
            <person name="Submissions S."/>
        </authorList>
    </citation>
    <scope>NUCLEOTIDE SEQUENCE [LARGE SCALE GENOMIC DNA]</scope>
    <source>
        <strain evidence="1 2">BS2774</strain>
    </source>
</reference>
<accession>A0ABY0RWA1</accession>
<gene>
    <name evidence="1" type="ORF">SAMN04490184_0840</name>
</gene>
<dbReference type="Proteomes" id="UP000182654">
    <property type="component" value="Chromosome I"/>
</dbReference>
<name>A0ABY0RWA1_9PSED</name>
<dbReference type="EMBL" id="LT629708">
    <property type="protein sequence ID" value="SDO55156.1"/>
    <property type="molecule type" value="Genomic_DNA"/>
</dbReference>
<organism evidence="1 2">
    <name type="scientific">Pseudomonas extremorientalis</name>
    <dbReference type="NCBI Taxonomy" id="169669"/>
    <lineage>
        <taxon>Bacteria</taxon>
        <taxon>Pseudomonadati</taxon>
        <taxon>Pseudomonadota</taxon>
        <taxon>Gammaproteobacteria</taxon>
        <taxon>Pseudomonadales</taxon>
        <taxon>Pseudomonadaceae</taxon>
        <taxon>Pseudomonas</taxon>
    </lineage>
</organism>
<keyword evidence="2" id="KW-1185">Reference proteome</keyword>